<evidence type="ECO:0000256" key="5">
    <source>
        <dbReference type="ARBA" id="ARBA00023125"/>
    </source>
</evidence>
<protein>
    <recommendedName>
        <fullName evidence="11">Replication protein A 70 kDa DNA-binding subunit</fullName>
    </recommendedName>
</protein>
<reference evidence="9" key="1">
    <citation type="submission" date="2022-08" db="EMBL/GenBank/DDBJ databases">
        <authorList>
            <consortium name="DOE Joint Genome Institute"/>
            <person name="Min B."/>
            <person name="Riley R."/>
            <person name="Sierra-Patev S."/>
            <person name="Naranjo-Ortiz M."/>
            <person name="Looney B."/>
            <person name="Konkel Z."/>
            <person name="Slot J.C."/>
            <person name="Sakamoto Y."/>
            <person name="Steenwyk J.L."/>
            <person name="Rokas A."/>
            <person name="Carro J."/>
            <person name="Camarero S."/>
            <person name="Ferreira P."/>
            <person name="Molpeceres G."/>
            <person name="Ruiz-Duenas F.J."/>
            <person name="Serrano A."/>
            <person name="Henrissat B."/>
            <person name="Drula E."/>
            <person name="Hughes K.W."/>
            <person name="Mata J.L."/>
            <person name="Ishikawa N.K."/>
            <person name="Vargas-Isla R."/>
            <person name="Ushijima S."/>
            <person name="Smith C.A."/>
            <person name="Ahrendt S."/>
            <person name="Andreopoulos W."/>
            <person name="He G."/>
            <person name="Labutti K."/>
            <person name="Lipzen A."/>
            <person name="Ng V."/>
            <person name="Sandor L."/>
            <person name="Barry K."/>
            <person name="Martinez A.T."/>
            <person name="Xiao Y."/>
            <person name="Gibbons J.G."/>
            <person name="Terashima K."/>
            <person name="Hibbett D.S."/>
            <person name="Grigoriev I.V."/>
        </authorList>
    </citation>
    <scope>NUCLEOTIDE SEQUENCE</scope>
    <source>
        <strain evidence="9">TFB9207</strain>
    </source>
</reference>
<dbReference type="GO" id="GO:0008270">
    <property type="term" value="F:zinc ion binding"/>
    <property type="evidence" value="ECO:0007669"/>
    <property type="project" value="UniProtKB-KW"/>
</dbReference>
<evidence type="ECO:0000313" key="9">
    <source>
        <dbReference type="EMBL" id="KAJ3830864.1"/>
    </source>
</evidence>
<evidence type="ECO:0000256" key="4">
    <source>
        <dbReference type="ARBA" id="ARBA00022833"/>
    </source>
</evidence>
<dbReference type="GO" id="GO:0005634">
    <property type="term" value="C:nucleus"/>
    <property type="evidence" value="ECO:0007669"/>
    <property type="project" value="InterPro"/>
</dbReference>
<feature type="region of interest" description="Disordered" evidence="6">
    <location>
        <begin position="122"/>
        <end position="143"/>
    </location>
</feature>
<comment type="caution">
    <text evidence="9">The sequence shown here is derived from an EMBL/GenBank/DDBJ whole genome shotgun (WGS) entry which is preliminary data.</text>
</comment>
<dbReference type="InterPro" id="IPR007199">
    <property type="entry name" value="Rep_factor-A_N"/>
</dbReference>
<keyword evidence="4" id="KW-0862">Zinc</keyword>
<feature type="non-terminal residue" evidence="9">
    <location>
        <position position="1"/>
    </location>
</feature>
<keyword evidence="10" id="KW-1185">Reference proteome</keyword>
<dbReference type="AlphaFoldDB" id="A0AA38U1U9"/>
<dbReference type="Pfam" id="PF01336">
    <property type="entry name" value="tRNA_anti-codon"/>
    <property type="match status" value="1"/>
</dbReference>
<dbReference type="GO" id="GO:0003677">
    <property type="term" value="F:DNA binding"/>
    <property type="evidence" value="ECO:0007669"/>
    <property type="project" value="UniProtKB-KW"/>
</dbReference>
<accession>A0AA38U1U9</accession>
<feature type="domain" description="Replication factor-A protein 1 N-terminal" evidence="8">
    <location>
        <begin position="26"/>
        <end position="112"/>
    </location>
</feature>
<proteinExistence type="inferred from homology"/>
<dbReference type="InterPro" id="IPR012340">
    <property type="entry name" value="NA-bd_OB-fold"/>
</dbReference>
<dbReference type="EMBL" id="MU808112">
    <property type="protein sequence ID" value="KAJ3830864.1"/>
    <property type="molecule type" value="Genomic_DNA"/>
</dbReference>
<dbReference type="Pfam" id="PF04057">
    <property type="entry name" value="Rep-A_N"/>
    <property type="match status" value="1"/>
</dbReference>
<dbReference type="PANTHER" id="PTHR47165">
    <property type="entry name" value="OS03G0429900 PROTEIN"/>
    <property type="match status" value="1"/>
</dbReference>
<evidence type="ECO:0000256" key="6">
    <source>
        <dbReference type="SAM" id="MobiDB-lite"/>
    </source>
</evidence>
<sequence length="305" mass="34401">MSFQLDTGICQRRIDSATFNEGEFFDHSPTLQVLSLKKFVKKQDNTDVSSDRYRIVLSDGAHFLQTVLATNLNFMVVEENIKKYSIISLERLSCSYVQEKRLVVIMALRILGQADEKIGKPIPLETNLPEAPTPPTVEKSLRQPTAQLESTSIRDIPALSVCRPPQRGNCLPIEALSPYQNNWTIKAKITRKSELKSYSNARGEGKVFNVTFKDETGEIRAAAFNTLAENLFPKLEEGKVYYVSKGKVNLANKKFSNVHNDFEITLEKKSEITECLETLNLPIMEYSFVALRELHGSPKSSICSM</sequence>
<name>A0AA38U1U9_9AGAR</name>
<dbReference type="CDD" id="cd04477">
    <property type="entry name" value="RPA1N"/>
    <property type="match status" value="1"/>
</dbReference>
<feature type="domain" description="OB" evidence="7">
    <location>
        <begin position="183"/>
        <end position="264"/>
    </location>
</feature>
<evidence type="ECO:0000256" key="3">
    <source>
        <dbReference type="ARBA" id="ARBA00022771"/>
    </source>
</evidence>
<evidence type="ECO:0008006" key="11">
    <source>
        <dbReference type="Google" id="ProtNLM"/>
    </source>
</evidence>
<comment type="similarity">
    <text evidence="1">Belongs to the replication factor A protein 1 family.</text>
</comment>
<organism evidence="9 10">
    <name type="scientific">Lentinula raphanica</name>
    <dbReference type="NCBI Taxonomy" id="153919"/>
    <lineage>
        <taxon>Eukaryota</taxon>
        <taxon>Fungi</taxon>
        <taxon>Dikarya</taxon>
        <taxon>Basidiomycota</taxon>
        <taxon>Agaricomycotina</taxon>
        <taxon>Agaricomycetes</taxon>
        <taxon>Agaricomycetidae</taxon>
        <taxon>Agaricales</taxon>
        <taxon>Marasmiineae</taxon>
        <taxon>Omphalotaceae</taxon>
        <taxon>Lentinula</taxon>
    </lineage>
</organism>
<evidence type="ECO:0000259" key="7">
    <source>
        <dbReference type="Pfam" id="PF01336"/>
    </source>
</evidence>
<dbReference type="Proteomes" id="UP001163846">
    <property type="component" value="Unassembled WGS sequence"/>
</dbReference>
<evidence type="ECO:0000256" key="2">
    <source>
        <dbReference type="ARBA" id="ARBA00022723"/>
    </source>
</evidence>
<keyword evidence="5" id="KW-0238">DNA-binding</keyword>
<keyword evidence="2" id="KW-0479">Metal-binding</keyword>
<dbReference type="GO" id="GO:0006260">
    <property type="term" value="P:DNA replication"/>
    <property type="evidence" value="ECO:0007669"/>
    <property type="project" value="InterPro"/>
</dbReference>
<evidence type="ECO:0000313" key="10">
    <source>
        <dbReference type="Proteomes" id="UP001163846"/>
    </source>
</evidence>
<keyword evidence="3" id="KW-0863">Zinc-finger</keyword>
<evidence type="ECO:0000259" key="8">
    <source>
        <dbReference type="Pfam" id="PF04057"/>
    </source>
</evidence>
<dbReference type="InterPro" id="IPR004365">
    <property type="entry name" value="NA-bd_OB_tRNA"/>
</dbReference>
<dbReference type="Gene3D" id="2.40.50.140">
    <property type="entry name" value="Nucleic acid-binding proteins"/>
    <property type="match status" value="2"/>
</dbReference>
<dbReference type="SUPFAM" id="SSF50249">
    <property type="entry name" value="Nucleic acid-binding proteins"/>
    <property type="match status" value="2"/>
</dbReference>
<dbReference type="PANTHER" id="PTHR47165:SF4">
    <property type="entry name" value="OS03G0429900 PROTEIN"/>
    <property type="match status" value="1"/>
</dbReference>
<dbReference type="CDD" id="cd04474">
    <property type="entry name" value="RPA1_DBD_A"/>
    <property type="match status" value="1"/>
</dbReference>
<evidence type="ECO:0000256" key="1">
    <source>
        <dbReference type="ARBA" id="ARBA00005690"/>
    </source>
</evidence>
<dbReference type="FunFam" id="2.40.50.140:FF:000041">
    <property type="entry name" value="Replication protein A subunit"/>
    <property type="match status" value="1"/>
</dbReference>
<gene>
    <name evidence="9" type="ORF">F5878DRAFT_680321</name>
</gene>